<dbReference type="EMBL" id="JADPUN010000256">
    <property type="protein sequence ID" value="MBF9132976.1"/>
    <property type="molecule type" value="Genomic_DNA"/>
</dbReference>
<gene>
    <name evidence="11" type="ORF">I0C86_29045</name>
</gene>
<evidence type="ECO:0000256" key="1">
    <source>
        <dbReference type="ARBA" id="ARBA00010609"/>
    </source>
</evidence>
<evidence type="ECO:0000256" key="9">
    <source>
        <dbReference type="SAM" id="MobiDB-lite"/>
    </source>
</evidence>
<evidence type="ECO:0000256" key="7">
    <source>
        <dbReference type="ARBA" id="ARBA00043090"/>
    </source>
</evidence>
<dbReference type="PANTHER" id="PTHR48267">
    <property type="entry name" value="CUPREDOXIN SUPERFAMILY PROTEIN"/>
    <property type="match status" value="1"/>
</dbReference>
<reference evidence="11 12" key="1">
    <citation type="submission" date="2020-11" db="EMBL/GenBank/DDBJ databases">
        <title>A novel isolate from a Black sea contaminated sediment with potential to produce alkanes: Plantactinospora alkalitolerans sp. nov.</title>
        <authorList>
            <person name="Carro L."/>
            <person name="Veyisoglu A."/>
            <person name="Guven K."/>
            <person name="Schumann P."/>
            <person name="Klenk H.-P."/>
            <person name="Sahin N."/>
        </authorList>
    </citation>
    <scope>NUCLEOTIDE SEQUENCE [LARGE SCALE GENOMIC DNA]</scope>
    <source>
        <strain evidence="11 12">S1510</strain>
    </source>
</reference>
<feature type="domain" description="Plastocyanin-like" evidence="10">
    <location>
        <begin position="549"/>
        <end position="640"/>
    </location>
</feature>
<dbReference type="InterPro" id="IPR011706">
    <property type="entry name" value="Cu-oxidase_C"/>
</dbReference>
<sequence>MVSRRKLVAAGAAGGVSLLLPPSVRRGHADGATPPVRPAQIPKYVTPLTIPAAMPMSSTVPAGPFDEYVISVRQFRQQVLPPGLPATTVWGYGSPDHPETFGYPARTLEARVDRPVRVTWANELLDERGNFLPHLLAVDPTRDWANPGGGETGRDSPAPAGTTSGPYTGPVPFVTHLHGAHVGEESDGYPEAWYLPDAGNIPDGFARYGSAYDGFRRSFDERHLLPWRPGTATYQYPNDQRASTLWYHDHTMGMTRLNVYAGPAGFYLLRGGPTDLPAGVLPGPAPAVDEPAGVRSHEIPLVIQDRSFTVDGALSYPDSGRLDGHAGPGVPEHAAASAADHMVFGDTIVVNGRTWPVLEVEPRRYRLRLLNGCNSRFLVLGVTANPTVRPASSVLPFWQVGGDGGFLPGPVPQQRLVLGVAERMDVVVDFTEVPEGTALYLVNEGPDHPYAGGEPGVDFEVADPQTTGQVLKFVVGALTGPDTSLPPEQLRLPAIAPLGTASRTRRLALSVSRGEGPGPAAVQVLGTMGPDGAPLPHGFHSPVTENPVLGATEIWEFHNYTPDAHSMHIHQVQFQVLGRGRNGRRPPEDSERGYKDTVVALPGDVTRVKARFDTAGRFTWHCHILEHEDGAMMLPFQVGPLPADPHPGALTDGGGHGSGT</sequence>
<keyword evidence="12" id="KW-1185">Reference proteome</keyword>
<evidence type="ECO:0000313" key="11">
    <source>
        <dbReference type="EMBL" id="MBF9132976.1"/>
    </source>
</evidence>
<evidence type="ECO:0000256" key="4">
    <source>
        <dbReference type="ARBA" id="ARBA00038978"/>
    </source>
</evidence>
<dbReference type="SUPFAM" id="SSF49503">
    <property type="entry name" value="Cupredoxins"/>
    <property type="match status" value="3"/>
</dbReference>
<dbReference type="Pfam" id="PF07731">
    <property type="entry name" value="Cu-oxidase_2"/>
    <property type="match status" value="1"/>
</dbReference>
<evidence type="ECO:0000256" key="5">
    <source>
        <dbReference type="ARBA" id="ARBA00041027"/>
    </source>
</evidence>
<dbReference type="CDD" id="cd13844">
    <property type="entry name" value="CuRO_1_BOD_CotA_like"/>
    <property type="match status" value="1"/>
</dbReference>
<protein>
    <recommendedName>
        <fullName evidence="5">Multicopper oxidase CueO</fullName>
        <ecNumber evidence="4">1.16.3.4</ecNumber>
    </recommendedName>
    <alternativeName>
        <fullName evidence="6">Copper efflux oxidase</fullName>
    </alternativeName>
    <alternativeName>
        <fullName evidence="7">Cuprous oxidase</fullName>
    </alternativeName>
</protein>
<dbReference type="RefSeq" id="WP_196204495.1">
    <property type="nucleotide sequence ID" value="NZ_JADPUN010000256.1"/>
</dbReference>
<comment type="similarity">
    <text evidence="1">Belongs to the multicopper oxidase family.</text>
</comment>
<evidence type="ECO:0000259" key="10">
    <source>
        <dbReference type="Pfam" id="PF07731"/>
    </source>
</evidence>
<evidence type="ECO:0000256" key="3">
    <source>
        <dbReference type="ARBA" id="ARBA00022723"/>
    </source>
</evidence>
<evidence type="ECO:0000256" key="6">
    <source>
        <dbReference type="ARBA" id="ARBA00042896"/>
    </source>
</evidence>
<dbReference type="EC" id="1.16.3.4" evidence="4"/>
<dbReference type="PANTHER" id="PTHR48267:SF1">
    <property type="entry name" value="BILIRUBIN OXIDASE"/>
    <property type="match status" value="1"/>
</dbReference>
<evidence type="ECO:0000256" key="8">
    <source>
        <dbReference type="ARBA" id="ARBA00048092"/>
    </source>
</evidence>
<dbReference type="InterPro" id="IPR002355">
    <property type="entry name" value="Cu_oxidase_Cu_BS"/>
</dbReference>
<organism evidence="11 12">
    <name type="scientific">Plantactinospora alkalitolerans</name>
    <dbReference type="NCBI Taxonomy" id="2789879"/>
    <lineage>
        <taxon>Bacteria</taxon>
        <taxon>Bacillati</taxon>
        <taxon>Actinomycetota</taxon>
        <taxon>Actinomycetes</taxon>
        <taxon>Micromonosporales</taxon>
        <taxon>Micromonosporaceae</taxon>
        <taxon>Plantactinospora</taxon>
    </lineage>
</organism>
<keyword evidence="3" id="KW-0479">Metal-binding</keyword>
<dbReference type="Gene3D" id="2.60.40.420">
    <property type="entry name" value="Cupredoxins - blue copper proteins"/>
    <property type="match status" value="3"/>
</dbReference>
<dbReference type="Proteomes" id="UP000638560">
    <property type="component" value="Unassembled WGS sequence"/>
</dbReference>
<dbReference type="CDD" id="cd13868">
    <property type="entry name" value="CuRO_2_CotA_like"/>
    <property type="match status" value="1"/>
</dbReference>
<accession>A0ABS0H3U9</accession>
<name>A0ABS0H3U9_9ACTN</name>
<comment type="subunit">
    <text evidence="2">Monomer.</text>
</comment>
<dbReference type="PROSITE" id="PS51318">
    <property type="entry name" value="TAT"/>
    <property type="match status" value="1"/>
</dbReference>
<dbReference type="InterPro" id="IPR008972">
    <property type="entry name" value="Cupredoxin"/>
</dbReference>
<feature type="region of interest" description="Disordered" evidence="9">
    <location>
        <begin position="142"/>
        <end position="167"/>
    </location>
</feature>
<proteinExistence type="inferred from homology"/>
<dbReference type="InterPro" id="IPR045087">
    <property type="entry name" value="Cu-oxidase_fam"/>
</dbReference>
<evidence type="ECO:0000313" key="12">
    <source>
        <dbReference type="Proteomes" id="UP000638560"/>
    </source>
</evidence>
<comment type="caution">
    <text evidence="11">The sequence shown here is derived from an EMBL/GenBank/DDBJ whole genome shotgun (WGS) entry which is preliminary data.</text>
</comment>
<comment type="catalytic activity">
    <reaction evidence="8">
        <text>4 Cu(+) + O2 + 4 H(+) = 4 Cu(2+) + 2 H2O</text>
        <dbReference type="Rhea" id="RHEA:30083"/>
        <dbReference type="ChEBI" id="CHEBI:15377"/>
        <dbReference type="ChEBI" id="CHEBI:15378"/>
        <dbReference type="ChEBI" id="CHEBI:15379"/>
        <dbReference type="ChEBI" id="CHEBI:29036"/>
        <dbReference type="ChEBI" id="CHEBI:49552"/>
        <dbReference type="EC" id="1.16.3.4"/>
    </reaction>
    <physiologicalReaction direction="left-to-right" evidence="8">
        <dbReference type="Rhea" id="RHEA:30084"/>
    </physiologicalReaction>
</comment>
<dbReference type="PROSITE" id="PS00080">
    <property type="entry name" value="MULTICOPPER_OXIDASE2"/>
    <property type="match status" value="1"/>
</dbReference>
<dbReference type="InterPro" id="IPR006311">
    <property type="entry name" value="TAT_signal"/>
</dbReference>
<evidence type="ECO:0000256" key="2">
    <source>
        <dbReference type="ARBA" id="ARBA00011245"/>
    </source>
</evidence>